<dbReference type="STRING" id="947166.A0A1D1UVS1"/>
<proteinExistence type="predicted"/>
<dbReference type="SUPFAM" id="SSF81383">
    <property type="entry name" value="F-box domain"/>
    <property type="match status" value="1"/>
</dbReference>
<evidence type="ECO:0000313" key="3">
    <source>
        <dbReference type="EMBL" id="GAU90258.1"/>
    </source>
</evidence>
<dbReference type="PANTHER" id="PTHR10706">
    <property type="entry name" value="F-BOX FAMILY PROTEIN"/>
    <property type="match status" value="1"/>
</dbReference>
<dbReference type="Proteomes" id="UP000186922">
    <property type="component" value="Unassembled WGS sequence"/>
</dbReference>
<dbReference type="Pfam" id="PF12014">
    <property type="entry name" value="Cyclin_D1_bind"/>
    <property type="match status" value="1"/>
</dbReference>
<reference evidence="3 4" key="1">
    <citation type="journal article" date="2016" name="Nat. Commun.">
        <title>Extremotolerant tardigrade genome and improved radiotolerance of human cultured cells by tardigrade-unique protein.</title>
        <authorList>
            <person name="Hashimoto T."/>
            <person name="Horikawa D.D."/>
            <person name="Saito Y."/>
            <person name="Kuwahara H."/>
            <person name="Kozuka-Hata H."/>
            <person name="Shin-I T."/>
            <person name="Minakuchi Y."/>
            <person name="Ohishi K."/>
            <person name="Motoyama A."/>
            <person name="Aizu T."/>
            <person name="Enomoto A."/>
            <person name="Kondo K."/>
            <person name="Tanaka S."/>
            <person name="Hara Y."/>
            <person name="Koshikawa S."/>
            <person name="Sagara H."/>
            <person name="Miura T."/>
            <person name="Yokobori S."/>
            <person name="Miyagawa K."/>
            <person name="Suzuki Y."/>
            <person name="Kubo T."/>
            <person name="Oyama M."/>
            <person name="Kohara Y."/>
            <person name="Fujiyama A."/>
            <person name="Arakawa K."/>
            <person name="Katayama T."/>
            <person name="Toyoda A."/>
            <person name="Kunieda T."/>
        </authorList>
    </citation>
    <scope>NUCLEOTIDE SEQUENCE [LARGE SCALE GENOMIC DNA]</scope>
    <source>
        <strain evidence="3 4">YOKOZUNA-1</strain>
    </source>
</reference>
<accession>A0A1D1UVS1</accession>
<keyword evidence="4" id="KW-1185">Reference proteome</keyword>
<dbReference type="InterPro" id="IPR045048">
    <property type="entry name" value="FBXO31/39"/>
</dbReference>
<evidence type="ECO:0008006" key="5">
    <source>
        <dbReference type="Google" id="ProtNLM"/>
    </source>
</evidence>
<protein>
    <recommendedName>
        <fullName evidence="5">F-box domain-containing protein</fullName>
    </recommendedName>
</protein>
<organism evidence="3 4">
    <name type="scientific">Ramazzottius varieornatus</name>
    <name type="common">Water bear</name>
    <name type="synonym">Tardigrade</name>
    <dbReference type="NCBI Taxonomy" id="947166"/>
    <lineage>
        <taxon>Eukaryota</taxon>
        <taxon>Metazoa</taxon>
        <taxon>Ecdysozoa</taxon>
        <taxon>Tardigrada</taxon>
        <taxon>Eutardigrada</taxon>
        <taxon>Parachela</taxon>
        <taxon>Hypsibioidea</taxon>
        <taxon>Ramazzottiidae</taxon>
        <taxon>Ramazzottius</taxon>
    </lineage>
</organism>
<dbReference type="GO" id="GO:0016567">
    <property type="term" value="P:protein ubiquitination"/>
    <property type="evidence" value="ECO:0007669"/>
    <property type="project" value="UniProtKB-UniPathway"/>
</dbReference>
<keyword evidence="2" id="KW-0833">Ubl conjugation pathway</keyword>
<evidence type="ECO:0000256" key="2">
    <source>
        <dbReference type="ARBA" id="ARBA00022786"/>
    </source>
</evidence>
<dbReference type="EMBL" id="BDGG01000001">
    <property type="protein sequence ID" value="GAU90258.1"/>
    <property type="molecule type" value="Genomic_DNA"/>
</dbReference>
<comment type="pathway">
    <text evidence="1">Protein modification; protein ubiquitination.</text>
</comment>
<dbReference type="PANTHER" id="PTHR10706:SF130">
    <property type="entry name" value="F-BOX ONLY PROTEIN 31"/>
    <property type="match status" value="1"/>
</dbReference>
<dbReference type="AlphaFoldDB" id="A0A1D1UVS1"/>
<evidence type="ECO:0000313" key="4">
    <source>
        <dbReference type="Proteomes" id="UP000186922"/>
    </source>
</evidence>
<dbReference type="InterPro" id="IPR036047">
    <property type="entry name" value="F-box-like_dom_sf"/>
</dbReference>
<dbReference type="UniPathway" id="UPA00143"/>
<dbReference type="OrthoDB" id="722566at2759"/>
<evidence type="ECO:0000256" key="1">
    <source>
        <dbReference type="ARBA" id="ARBA00004906"/>
    </source>
</evidence>
<comment type="caution">
    <text evidence="3">The sequence shown here is derived from an EMBL/GenBank/DDBJ whole genome shotgun (WGS) entry which is preliminary data.</text>
</comment>
<gene>
    <name evidence="3" type="primary">RvY_02701-1</name>
    <name evidence="3" type="synonym">RvY_02701.1</name>
    <name evidence="3" type="ORF">RvY_02701</name>
</gene>
<name>A0A1D1UVS1_RAMVA</name>
<dbReference type="Gene3D" id="1.20.1280.50">
    <property type="match status" value="1"/>
</dbReference>
<sequence length="492" mass="55437">MEEASGDSIVASTAYPTDPIAASKVMEAMEIDEIDAVSTDSNFFSGLPVEVLHRLLTEYVGPSGVAKLASLSKSMLQICKNYRLWREFCRKELRVKLKDLEVPYKYSFDREGGNEFPDFKRCAPSSYFDVYTKVIYPFRGLLDFAMVSHATHYGEIVTLSYKNGVVKGEMWFLPKVITDPMVSTWDFFAFIDEKTNKLTVHSFFANNQAEPVEEKWRHSVKIVDEPQETQKIFLGMRRHEDDEGPRRKLLQFLHIRGVSWPGQAGMGGIDPGPDIFWHHRGLYKIHALLSTVRPFDFADGNHFKRIRDLPGKTVPTVLKDILPLGLFKGSYGVHGNELVRMWLEQDNEDVRITGTKMTGDPNVPSGKNTFYFSLKKAVMMEATHQADVEFLEALEADGPFLEAGPGQTQSFRVPDGGGFEDRFDARALPPHCTLRLVGHATVAGTNFTNAQSIIAHLIVLSKTSFVVLWLSGLDSATLFEKMSDSDPFTRFL</sequence>